<dbReference type="PANTHER" id="PTHR45527:SF1">
    <property type="entry name" value="FATTY ACID SYNTHASE"/>
    <property type="match status" value="1"/>
</dbReference>
<dbReference type="CDD" id="cd05930">
    <property type="entry name" value="A_NRPS"/>
    <property type="match status" value="1"/>
</dbReference>
<dbReference type="InterPro" id="IPR045851">
    <property type="entry name" value="AMP-bd_C_sf"/>
</dbReference>
<keyword evidence="7" id="KW-1185">Reference proteome</keyword>
<accession>A0A7Y9G7N6</accession>
<dbReference type="Gene3D" id="1.10.1200.10">
    <property type="entry name" value="ACP-like"/>
    <property type="match status" value="1"/>
</dbReference>
<dbReference type="NCBIfam" id="NF003417">
    <property type="entry name" value="PRK04813.1"/>
    <property type="match status" value="2"/>
</dbReference>
<dbReference type="Gene3D" id="2.30.38.10">
    <property type="entry name" value="Luciferase, Domain 3"/>
    <property type="match status" value="2"/>
</dbReference>
<dbReference type="InterPro" id="IPR010071">
    <property type="entry name" value="AA_adenyl_dom"/>
</dbReference>
<dbReference type="FunFam" id="3.30.300.30:FF:000010">
    <property type="entry name" value="Enterobactin synthetase component F"/>
    <property type="match status" value="2"/>
</dbReference>
<protein>
    <submittedName>
        <fullName evidence="6">Amino acid adenylation domain-containing protein</fullName>
    </submittedName>
</protein>
<dbReference type="InterPro" id="IPR000873">
    <property type="entry name" value="AMP-dep_synth/lig_dom"/>
</dbReference>
<dbReference type="RefSeq" id="WP_179832846.1">
    <property type="nucleotide sequence ID" value="NZ_BMRD01000012.1"/>
</dbReference>
<sequence>MVPLVAFWREELSGAPEVLTLPTDRPRHAASRRTGRLPVEVPGETLSSLRELAAAERTTPLVPLLAAFSVVVARWSGLTDIVVGSPMPTRADLSGRPSFREVVGRLRRTCERVDAHSDLPFESLVEALALPPDPAHHPVFQVALTLDDEVLDAPVAPARGPAGTSLDLAVRFTERENALSGALDYDTGLFDRDTAQRLAGSLRTLLAAAAADPDRPVAALPLLTASERRTLAGWADGGPAPVTVDRPEDCLPALFEAQAARTPEAIAVSSGSERVSYAELNARANRLAHRLREHRSLGPGPGAEMFVGLMARRGPDFIAGMLATLKAGGAFVPLSPAQPADRLRYIIAQSGCGVVLGDAAGREALTGAMAAAPQDRRPVWIDIDPRAHLDRPAGDPPARCLPDAVAYVMFTSGTTGAPKGAGVLHRGLLNHMTAKISDLGMGPADVLAQNGPATFDVVVWQCLTPLTIGGRVHVVPDEALEDPERLAEEVRSGGVSVLQAVPAAISMMLAGPAASRLAGLRWLVPTGDALPGDLVRRWLDLHPAVPLLNTYGLTECSDDQCHAVIDAPPDGTSGPIATIGRPVPGMRAYVVDREMQPVPAGVVGELYLGGTGIGRGYAGRPGLTAERFVPDPFQRGGGRLYRTGDLVRWARNGTLDFVGRADFQVKIRGFRVEPGEIEAALTRHPGVREAVVTVREDHGPDSRRLVGYLVPAEAERPRPEELRGFAASRLPDYMVPAAFVLLEALPVTANGKIDRQALPIPETVDGQPPEDSVPPRDDIERTLAGLWAEVLRTDRFGVFDNFFALSGNSILAVRLLTRVQDVFGVDLGIAELFEEATVAGAASAVREALGRHEATVATPELRREPRDGGPLPASFSQERLWVLEQLQPGQATYNVPVAVRLRCELDTARLRVALAELAGRHEVLRTSVTVVDGRPFQTVHESVDVELKEIELDGSGPPAPSGGSADPLAGARDLLDAEARRLFDLGTAPLWRACLIRLSEGDHVLGLTLHHLITDGWSGGVLLRDLLRLLASDTLAPLPVQFADFAAWQRELLTSERQAELVRFWTDELAGAPQLLELPTDRPRPRVQAHRGARHDVEVPPALLAAMRRLGAAEGATLFMTLLAGFAAVLSRWSGQSDVVVGAPVAGRPAADVEELAGFFANTLVLRTDTSGRPSFRRLLDGVRRTCLRAYAHQEMPFERLVEELAPRRSMAHNPLFQVMLTLQAAAPLDGTAGQAEELFPPDTGTAKFDLALYLVEDTDRLRGVFEYDVDLFTADTVERLTGHLLTLLAAAVAEPDRPVATLPMLTAGEHDQIAEWNRTRRAHRRVRLPHLVAEQAAASPHALALGFGERRITYREFAAAVDRLAGRLRRAGVGPERVVGVCLHRGVELVVAVHAVLAAGGAYLPLDPDHPASRRRFAVEDSGATVVLTSDDHADDLTGAGATLLRWDDGDLDTPVEAGAPAFTGDGAEAGDELAYVIYTSGSTGRPKGVGISHRSLVNRLRWMQEAFPLGPQDRVLHKTPFTFDVSVWELFWPLTAGAGLIVAEPGRHRDPDHLLELVTRADVQTVHFVPSMLNPFLDRVRELGRPACLRRVICSGEPLPAELARRFAEVLPGVALHNLYGPTEATIDVTWHPCDPAERTVPIGRPVSNTRAEVLDGEGQRVPVGVPGELCLGGVQVGRGYLNRPGTTAERFAPDPFTGDGGRLYRTGDRVRRLPDGELEFLGRTDFQVKVRGLRIELGEIEAVLAEHPAVRDVVVTTRRDGADTTRLVAHLVPAGDGSEVPVPRLREFLAARLPEYMVPSAFQWLASLPLTASGKVDRAALPAAEVTREQTGGRFVPPRDRAEKILADAWTRVLAVDRVGVFDNFFELGGDSILSIMVVSRVAREGLHITPEQFFDKQTIADLARLARWSGPDRPGVPDASGDDRFPVTRIDGDTFDYILSVMREQDRLSEGS</sequence>
<keyword evidence="4" id="KW-0597">Phosphoprotein</keyword>
<comment type="cofactor">
    <cofactor evidence="1">
        <name>pantetheine 4'-phosphate</name>
        <dbReference type="ChEBI" id="CHEBI:47942"/>
    </cofactor>
</comment>
<dbReference type="InterPro" id="IPR009081">
    <property type="entry name" value="PP-bd_ACP"/>
</dbReference>
<gene>
    <name evidence="6" type="ORF">BJ999_001771</name>
</gene>
<dbReference type="InterPro" id="IPR006162">
    <property type="entry name" value="Ppantetheine_attach_site"/>
</dbReference>
<dbReference type="InterPro" id="IPR023213">
    <property type="entry name" value="CAT-like_dom_sf"/>
</dbReference>
<dbReference type="FunFam" id="3.40.50.980:FF:000002">
    <property type="entry name" value="Enterobactin synthetase component F"/>
    <property type="match status" value="1"/>
</dbReference>
<dbReference type="InterPro" id="IPR001242">
    <property type="entry name" value="Condensation_dom"/>
</dbReference>
<dbReference type="PROSITE" id="PS00455">
    <property type="entry name" value="AMP_BINDING"/>
    <property type="match status" value="2"/>
</dbReference>
<dbReference type="InterPro" id="IPR036736">
    <property type="entry name" value="ACP-like_sf"/>
</dbReference>
<proteinExistence type="inferred from homology"/>
<dbReference type="InterPro" id="IPR025110">
    <property type="entry name" value="AMP-bd_C"/>
</dbReference>
<dbReference type="FunFam" id="3.40.50.12780:FF:000012">
    <property type="entry name" value="Non-ribosomal peptide synthetase"/>
    <property type="match status" value="1"/>
</dbReference>
<dbReference type="Gene3D" id="3.30.559.10">
    <property type="entry name" value="Chloramphenicol acetyltransferase-like domain"/>
    <property type="match status" value="2"/>
</dbReference>
<reference evidence="6 7" key="1">
    <citation type="submission" date="2020-07" db="EMBL/GenBank/DDBJ databases">
        <title>Sequencing the genomes of 1000 actinobacteria strains.</title>
        <authorList>
            <person name="Klenk H.-P."/>
        </authorList>
    </citation>
    <scope>NUCLEOTIDE SEQUENCE [LARGE SCALE GENOMIC DNA]</scope>
    <source>
        <strain evidence="6 7">DSM 43461</strain>
    </source>
</reference>
<keyword evidence="3" id="KW-0596">Phosphopantetheine</keyword>
<feature type="domain" description="Carrier" evidence="5">
    <location>
        <begin position="774"/>
        <end position="849"/>
    </location>
</feature>
<dbReference type="EMBL" id="JACCBT010000001">
    <property type="protein sequence ID" value="NYE11475.1"/>
    <property type="molecule type" value="Genomic_DNA"/>
</dbReference>
<dbReference type="CDD" id="cd17646">
    <property type="entry name" value="A_NRPS_AB3403-like"/>
    <property type="match status" value="1"/>
</dbReference>
<dbReference type="Proteomes" id="UP000591272">
    <property type="component" value="Unassembled WGS sequence"/>
</dbReference>
<dbReference type="NCBIfam" id="TIGR01733">
    <property type="entry name" value="AA-adenyl-dom"/>
    <property type="match status" value="2"/>
</dbReference>
<dbReference type="Pfam" id="PF13193">
    <property type="entry name" value="AMP-binding_C"/>
    <property type="match status" value="2"/>
</dbReference>
<dbReference type="GO" id="GO:0008610">
    <property type="term" value="P:lipid biosynthetic process"/>
    <property type="evidence" value="ECO:0007669"/>
    <property type="project" value="UniProtKB-ARBA"/>
</dbReference>
<evidence type="ECO:0000313" key="6">
    <source>
        <dbReference type="EMBL" id="NYE11475.1"/>
    </source>
</evidence>
<dbReference type="FunFam" id="2.30.38.10:FF:000001">
    <property type="entry name" value="Non-ribosomal peptide synthetase PvdI"/>
    <property type="match status" value="2"/>
</dbReference>
<dbReference type="SUPFAM" id="SSF56801">
    <property type="entry name" value="Acetyl-CoA synthetase-like"/>
    <property type="match status" value="2"/>
</dbReference>
<dbReference type="CDD" id="cd19531">
    <property type="entry name" value="LCL_NRPS-like"/>
    <property type="match status" value="1"/>
</dbReference>
<evidence type="ECO:0000256" key="3">
    <source>
        <dbReference type="ARBA" id="ARBA00022450"/>
    </source>
</evidence>
<dbReference type="GO" id="GO:0044550">
    <property type="term" value="P:secondary metabolite biosynthetic process"/>
    <property type="evidence" value="ECO:0007669"/>
    <property type="project" value="UniProtKB-ARBA"/>
</dbReference>
<dbReference type="PROSITE" id="PS50075">
    <property type="entry name" value="CARRIER"/>
    <property type="match status" value="2"/>
</dbReference>
<dbReference type="Pfam" id="PF00668">
    <property type="entry name" value="Condensation"/>
    <property type="match status" value="2"/>
</dbReference>
<evidence type="ECO:0000256" key="1">
    <source>
        <dbReference type="ARBA" id="ARBA00001957"/>
    </source>
</evidence>
<evidence type="ECO:0000256" key="2">
    <source>
        <dbReference type="ARBA" id="ARBA00006432"/>
    </source>
</evidence>
<dbReference type="Gene3D" id="3.40.50.1820">
    <property type="entry name" value="alpha/beta hydrolase"/>
    <property type="match status" value="1"/>
</dbReference>
<name>A0A7Y9G7N6_9ACTN</name>
<dbReference type="SUPFAM" id="SSF47336">
    <property type="entry name" value="ACP-like"/>
    <property type="match status" value="2"/>
</dbReference>
<evidence type="ECO:0000313" key="7">
    <source>
        <dbReference type="Proteomes" id="UP000591272"/>
    </source>
</evidence>
<dbReference type="FunFam" id="3.40.50.980:FF:000001">
    <property type="entry name" value="Non-ribosomal peptide synthetase"/>
    <property type="match status" value="1"/>
</dbReference>
<dbReference type="InterPro" id="IPR029058">
    <property type="entry name" value="AB_hydrolase_fold"/>
</dbReference>
<evidence type="ECO:0000259" key="5">
    <source>
        <dbReference type="PROSITE" id="PS50075"/>
    </source>
</evidence>
<organism evidence="6 7">
    <name type="scientific">Actinomadura citrea</name>
    <dbReference type="NCBI Taxonomy" id="46158"/>
    <lineage>
        <taxon>Bacteria</taxon>
        <taxon>Bacillati</taxon>
        <taxon>Actinomycetota</taxon>
        <taxon>Actinomycetes</taxon>
        <taxon>Streptosporangiales</taxon>
        <taxon>Thermomonosporaceae</taxon>
        <taxon>Actinomadura</taxon>
    </lineage>
</organism>
<dbReference type="PANTHER" id="PTHR45527">
    <property type="entry name" value="NONRIBOSOMAL PEPTIDE SYNTHETASE"/>
    <property type="match status" value="1"/>
</dbReference>
<dbReference type="PROSITE" id="PS00012">
    <property type="entry name" value="PHOSPHOPANTETHEINE"/>
    <property type="match status" value="1"/>
</dbReference>
<feature type="domain" description="Carrier" evidence="5">
    <location>
        <begin position="1840"/>
        <end position="1914"/>
    </location>
</feature>
<dbReference type="Gene3D" id="3.30.300.30">
    <property type="match status" value="2"/>
</dbReference>
<comment type="similarity">
    <text evidence="2">Belongs to the ATP-dependent AMP-binding enzyme family.</text>
</comment>
<dbReference type="SUPFAM" id="SSF52777">
    <property type="entry name" value="CoA-dependent acyltransferases"/>
    <property type="match status" value="3"/>
</dbReference>
<evidence type="ECO:0000256" key="4">
    <source>
        <dbReference type="ARBA" id="ARBA00022553"/>
    </source>
</evidence>
<dbReference type="FunFam" id="1.10.1200.10:FF:000005">
    <property type="entry name" value="Nonribosomal peptide synthetase 1"/>
    <property type="match status" value="1"/>
</dbReference>
<dbReference type="GO" id="GO:0031177">
    <property type="term" value="F:phosphopantetheine binding"/>
    <property type="evidence" value="ECO:0007669"/>
    <property type="project" value="TreeGrafter"/>
</dbReference>
<dbReference type="GO" id="GO:0005829">
    <property type="term" value="C:cytosol"/>
    <property type="evidence" value="ECO:0007669"/>
    <property type="project" value="TreeGrafter"/>
</dbReference>
<dbReference type="GO" id="GO:0043041">
    <property type="term" value="P:amino acid activation for nonribosomal peptide biosynthetic process"/>
    <property type="evidence" value="ECO:0007669"/>
    <property type="project" value="TreeGrafter"/>
</dbReference>
<dbReference type="Gene3D" id="3.40.50.980">
    <property type="match status" value="4"/>
</dbReference>
<dbReference type="GO" id="GO:0003824">
    <property type="term" value="F:catalytic activity"/>
    <property type="evidence" value="ECO:0007669"/>
    <property type="project" value="InterPro"/>
</dbReference>
<dbReference type="InterPro" id="IPR020845">
    <property type="entry name" value="AMP-binding_CS"/>
</dbReference>
<dbReference type="Pfam" id="PF00501">
    <property type="entry name" value="AMP-binding"/>
    <property type="match status" value="2"/>
</dbReference>
<dbReference type="Pfam" id="PF00550">
    <property type="entry name" value="PP-binding"/>
    <property type="match status" value="2"/>
</dbReference>
<dbReference type="Gene3D" id="3.30.559.30">
    <property type="entry name" value="Nonribosomal peptide synthetase, condensation domain"/>
    <property type="match status" value="3"/>
</dbReference>
<comment type="caution">
    <text evidence="6">The sequence shown here is derived from an EMBL/GenBank/DDBJ whole genome shotgun (WGS) entry which is preliminary data.</text>
</comment>